<dbReference type="Pfam" id="PF12690">
    <property type="entry name" value="BsuPI"/>
    <property type="match status" value="1"/>
</dbReference>
<dbReference type="PROSITE" id="PS51257">
    <property type="entry name" value="PROKAR_LIPOPROTEIN"/>
    <property type="match status" value="1"/>
</dbReference>
<proteinExistence type="predicted"/>
<evidence type="ECO:0000259" key="3">
    <source>
        <dbReference type="Pfam" id="PF12690"/>
    </source>
</evidence>
<evidence type="ECO:0000256" key="2">
    <source>
        <dbReference type="SAM" id="SignalP"/>
    </source>
</evidence>
<feature type="region of interest" description="Disordered" evidence="1">
    <location>
        <begin position="23"/>
        <end position="44"/>
    </location>
</feature>
<feature type="signal peptide" evidence="2">
    <location>
        <begin position="1"/>
        <end position="21"/>
    </location>
</feature>
<sequence>MKRLISIALVFLLILAACGTADQTDQTAQGSNNEEPTGDEQENQEDVQALLENLEMQAEISPSVDEITFDMELVNQGEDTIELSFSSGQQYEIIVINQSGEVVYQYSEGRDFTEALVEKELKSGESLKWTELWEYPKDEEGIEPGKYTAEITLLPAQVNKQVIEDNPFTVTKQFEIDDSEQQTTESTQIEGGIFKNVQIDGQEGQYTVSGEVNSSIEAFYYLVEDGHSILVDETEVATATEERSPFEFDVTISEDKLPINGTVMLIMYEKTEDGTKQSSFHIPLERFDP</sequence>
<dbReference type="Proteomes" id="UP001296943">
    <property type="component" value="Unassembled WGS sequence"/>
</dbReference>
<dbReference type="RefSeq" id="WP_204499177.1">
    <property type="nucleotide sequence ID" value="NZ_JAFBDR010000009.1"/>
</dbReference>
<gene>
    <name evidence="4" type="ORF">JOC48_002005</name>
</gene>
<feature type="chain" id="PRO_5045838042" description="Intracellular proteinase inhibitor BsuPI domain-containing protein" evidence="2">
    <location>
        <begin position="22"/>
        <end position="289"/>
    </location>
</feature>
<dbReference type="InterPro" id="IPR038144">
    <property type="entry name" value="IPI"/>
</dbReference>
<name>A0ABS2N023_9BACI</name>
<keyword evidence="5" id="KW-1185">Reference proteome</keyword>
<keyword evidence="2" id="KW-0732">Signal</keyword>
<dbReference type="EMBL" id="JAFBDR010000009">
    <property type="protein sequence ID" value="MBM7571509.1"/>
    <property type="molecule type" value="Genomic_DNA"/>
</dbReference>
<dbReference type="Gene3D" id="2.60.40.2360">
    <property type="entry name" value="Intracellular proteinase inhibitor BsuPI"/>
    <property type="match status" value="1"/>
</dbReference>
<feature type="compositionally biased region" description="Polar residues" evidence="1">
    <location>
        <begin position="23"/>
        <end position="35"/>
    </location>
</feature>
<evidence type="ECO:0000313" key="5">
    <source>
        <dbReference type="Proteomes" id="UP001296943"/>
    </source>
</evidence>
<feature type="domain" description="Intracellular proteinase inhibitor BsuPI" evidence="3">
    <location>
        <begin position="54"/>
        <end position="154"/>
    </location>
</feature>
<evidence type="ECO:0000256" key="1">
    <source>
        <dbReference type="SAM" id="MobiDB-lite"/>
    </source>
</evidence>
<comment type="caution">
    <text evidence="4">The sequence shown here is derived from an EMBL/GenBank/DDBJ whole genome shotgun (WGS) entry which is preliminary data.</text>
</comment>
<reference evidence="4 5" key="1">
    <citation type="submission" date="2021-01" db="EMBL/GenBank/DDBJ databases">
        <title>Genomic Encyclopedia of Type Strains, Phase IV (KMG-IV): sequencing the most valuable type-strain genomes for metagenomic binning, comparative biology and taxonomic classification.</title>
        <authorList>
            <person name="Goeker M."/>
        </authorList>
    </citation>
    <scope>NUCLEOTIDE SEQUENCE [LARGE SCALE GENOMIC DNA]</scope>
    <source>
        <strain evidence="4 5">DSM 23711</strain>
    </source>
</reference>
<evidence type="ECO:0000313" key="4">
    <source>
        <dbReference type="EMBL" id="MBM7571509.1"/>
    </source>
</evidence>
<accession>A0ABS2N023</accession>
<dbReference type="InterPro" id="IPR020481">
    <property type="entry name" value="Intracell_prot_inh_BsuPI"/>
</dbReference>
<organism evidence="4 5">
    <name type="scientific">Aquibacillus albus</name>
    <dbReference type="NCBI Taxonomy" id="1168171"/>
    <lineage>
        <taxon>Bacteria</taxon>
        <taxon>Bacillati</taxon>
        <taxon>Bacillota</taxon>
        <taxon>Bacilli</taxon>
        <taxon>Bacillales</taxon>
        <taxon>Bacillaceae</taxon>
        <taxon>Aquibacillus</taxon>
    </lineage>
</organism>
<protein>
    <recommendedName>
        <fullName evidence="3">Intracellular proteinase inhibitor BsuPI domain-containing protein</fullName>
    </recommendedName>
</protein>